<comment type="caution">
    <text evidence="1">The sequence shown here is derived from an EMBL/GenBank/DDBJ whole genome shotgun (WGS) entry which is preliminary data.</text>
</comment>
<evidence type="ECO:0008006" key="3">
    <source>
        <dbReference type="Google" id="ProtNLM"/>
    </source>
</evidence>
<protein>
    <recommendedName>
        <fullName evidence="3">DUF937 domain-containing protein</fullName>
    </recommendedName>
</protein>
<reference evidence="2" key="1">
    <citation type="journal article" date="2019" name="Int. J. Syst. Evol. Microbiol.">
        <title>The Global Catalogue of Microorganisms (GCM) 10K type strain sequencing project: providing services to taxonomists for standard genome sequencing and annotation.</title>
        <authorList>
            <consortium name="The Broad Institute Genomics Platform"/>
            <consortium name="The Broad Institute Genome Sequencing Center for Infectious Disease"/>
            <person name="Wu L."/>
            <person name="Ma J."/>
        </authorList>
    </citation>
    <scope>NUCLEOTIDE SEQUENCE [LARGE SCALE GENOMIC DNA]</scope>
    <source>
        <strain evidence="2">KCTC 42984</strain>
    </source>
</reference>
<gene>
    <name evidence="1" type="ORF">ACFOD9_09705</name>
</gene>
<dbReference type="RefSeq" id="WP_379509879.1">
    <property type="nucleotide sequence ID" value="NZ_JBHRTQ010000007.1"/>
</dbReference>
<evidence type="ECO:0000313" key="2">
    <source>
        <dbReference type="Proteomes" id="UP001595604"/>
    </source>
</evidence>
<sequence>MSLLDGLLGQVAQNVDVAGLAAKVGLDPAMAEKAIAALGAAHAAPEDTIGLAAQKTGLDPAVLSQIVGQIGGEGSLGQLSGLIQGNPALSGLAGMLDRNGDGNPLDDLAGMAKGLFGKG</sequence>
<name>A0ABV7IPC1_9SPHN</name>
<keyword evidence="2" id="KW-1185">Reference proteome</keyword>
<dbReference type="EMBL" id="JBHRTQ010000007">
    <property type="protein sequence ID" value="MFC3174528.1"/>
    <property type="molecule type" value="Genomic_DNA"/>
</dbReference>
<evidence type="ECO:0000313" key="1">
    <source>
        <dbReference type="EMBL" id="MFC3174528.1"/>
    </source>
</evidence>
<organism evidence="1 2">
    <name type="scientific">Novosphingobium bradum</name>
    <dbReference type="NCBI Taxonomy" id="1737444"/>
    <lineage>
        <taxon>Bacteria</taxon>
        <taxon>Pseudomonadati</taxon>
        <taxon>Pseudomonadota</taxon>
        <taxon>Alphaproteobacteria</taxon>
        <taxon>Sphingomonadales</taxon>
        <taxon>Sphingomonadaceae</taxon>
        <taxon>Novosphingobium</taxon>
    </lineage>
</organism>
<proteinExistence type="predicted"/>
<dbReference type="Proteomes" id="UP001595604">
    <property type="component" value="Unassembled WGS sequence"/>
</dbReference>
<accession>A0ABV7IPC1</accession>